<dbReference type="EMBL" id="JADFTS010000003">
    <property type="protein sequence ID" value="KAF9617243.1"/>
    <property type="molecule type" value="Genomic_DNA"/>
</dbReference>
<dbReference type="OrthoDB" id="2159690at2759"/>
<protein>
    <submittedName>
        <fullName evidence="1">Uncharacterized protein</fullName>
    </submittedName>
</protein>
<gene>
    <name evidence="1" type="ORF">IFM89_035187</name>
</gene>
<dbReference type="AlphaFoldDB" id="A0A835M2H9"/>
<reference evidence="1 2" key="1">
    <citation type="submission" date="2020-10" db="EMBL/GenBank/DDBJ databases">
        <title>The Coptis chinensis genome and diversification of protoberbering-type alkaloids.</title>
        <authorList>
            <person name="Wang B."/>
            <person name="Shu S."/>
            <person name="Song C."/>
            <person name="Liu Y."/>
        </authorList>
    </citation>
    <scope>NUCLEOTIDE SEQUENCE [LARGE SCALE GENOMIC DNA]</scope>
    <source>
        <strain evidence="1">HL-2020</strain>
        <tissue evidence="1">Leaf</tissue>
    </source>
</reference>
<comment type="caution">
    <text evidence="1">The sequence shown here is derived from an EMBL/GenBank/DDBJ whole genome shotgun (WGS) entry which is preliminary data.</text>
</comment>
<proteinExistence type="predicted"/>
<dbReference type="Proteomes" id="UP000631114">
    <property type="component" value="Unassembled WGS sequence"/>
</dbReference>
<organism evidence="1 2">
    <name type="scientific">Coptis chinensis</name>
    <dbReference type="NCBI Taxonomy" id="261450"/>
    <lineage>
        <taxon>Eukaryota</taxon>
        <taxon>Viridiplantae</taxon>
        <taxon>Streptophyta</taxon>
        <taxon>Embryophyta</taxon>
        <taxon>Tracheophyta</taxon>
        <taxon>Spermatophyta</taxon>
        <taxon>Magnoliopsida</taxon>
        <taxon>Ranunculales</taxon>
        <taxon>Ranunculaceae</taxon>
        <taxon>Coptidoideae</taxon>
        <taxon>Coptis</taxon>
    </lineage>
</organism>
<evidence type="ECO:0000313" key="1">
    <source>
        <dbReference type="EMBL" id="KAF9617243.1"/>
    </source>
</evidence>
<evidence type="ECO:0000313" key="2">
    <source>
        <dbReference type="Proteomes" id="UP000631114"/>
    </source>
</evidence>
<keyword evidence="2" id="KW-1185">Reference proteome</keyword>
<accession>A0A835M2H9</accession>
<name>A0A835M2H9_9MAGN</name>
<sequence>MLAYTLFNGDDLDFAYDSISVFSSRKDNQDAVFGAGEGLKDTN</sequence>